<keyword evidence="1" id="KW-0677">Repeat</keyword>
<dbReference type="Pfam" id="PF13424">
    <property type="entry name" value="TPR_12"/>
    <property type="match status" value="2"/>
</dbReference>
<dbReference type="SUPFAM" id="SSF48452">
    <property type="entry name" value="TPR-like"/>
    <property type="match status" value="1"/>
</dbReference>
<dbReference type="Proteomes" id="UP001165060">
    <property type="component" value="Unassembled WGS sequence"/>
</dbReference>
<dbReference type="Gene3D" id="1.25.40.10">
    <property type="entry name" value="Tetratricopeptide repeat domain"/>
    <property type="match status" value="1"/>
</dbReference>
<protein>
    <recommendedName>
        <fullName evidence="6">Kinesin light chain</fullName>
    </recommendedName>
</protein>
<dbReference type="InterPro" id="IPR019734">
    <property type="entry name" value="TPR_rpt"/>
</dbReference>
<comment type="caution">
    <text evidence="4">The sequence shown here is derived from an EMBL/GenBank/DDBJ whole genome shotgun (WGS) entry which is preliminary data.</text>
</comment>
<evidence type="ECO:0000313" key="5">
    <source>
        <dbReference type="Proteomes" id="UP001165060"/>
    </source>
</evidence>
<reference evidence="4 5" key="1">
    <citation type="journal article" date="2023" name="Commun. Biol.">
        <title>Genome analysis of Parmales, the sister group of diatoms, reveals the evolutionary specialization of diatoms from phago-mixotrophs to photoautotrophs.</title>
        <authorList>
            <person name="Ban H."/>
            <person name="Sato S."/>
            <person name="Yoshikawa S."/>
            <person name="Yamada K."/>
            <person name="Nakamura Y."/>
            <person name="Ichinomiya M."/>
            <person name="Sato N."/>
            <person name="Blanc-Mathieu R."/>
            <person name="Endo H."/>
            <person name="Kuwata A."/>
            <person name="Ogata H."/>
        </authorList>
    </citation>
    <scope>NUCLEOTIDE SEQUENCE [LARGE SCALE GENOMIC DNA]</scope>
</reference>
<organism evidence="4 5">
    <name type="scientific">Tetraparma gracilis</name>
    <dbReference type="NCBI Taxonomy" id="2962635"/>
    <lineage>
        <taxon>Eukaryota</taxon>
        <taxon>Sar</taxon>
        <taxon>Stramenopiles</taxon>
        <taxon>Ochrophyta</taxon>
        <taxon>Bolidophyceae</taxon>
        <taxon>Parmales</taxon>
        <taxon>Triparmaceae</taxon>
        <taxon>Tetraparma</taxon>
    </lineage>
</organism>
<feature type="repeat" description="TPR" evidence="3">
    <location>
        <begin position="218"/>
        <end position="251"/>
    </location>
</feature>
<accession>A0ABQ6MH97</accession>
<keyword evidence="5" id="KW-1185">Reference proteome</keyword>
<dbReference type="EMBL" id="BRYB01001464">
    <property type="protein sequence ID" value="GMI26330.1"/>
    <property type="molecule type" value="Genomic_DNA"/>
</dbReference>
<dbReference type="PANTHER" id="PTHR45641">
    <property type="entry name" value="TETRATRICOPEPTIDE REPEAT PROTEIN (AFU_ORTHOLOGUE AFUA_6G03870)"/>
    <property type="match status" value="1"/>
</dbReference>
<dbReference type="InterPro" id="IPR011990">
    <property type="entry name" value="TPR-like_helical_dom_sf"/>
</dbReference>
<evidence type="ECO:0000256" key="1">
    <source>
        <dbReference type="ARBA" id="ARBA00022737"/>
    </source>
</evidence>
<sequence length="380" mass="41849">MGCTSFKAKYQLPPGPVCGPATLLLLQNILGMMQARNACREVATRELMLGLMNEEVLKSFGGSPGHPEGAGTDLAELHEKAGSFMVELEKMIKGFLRRLDIDPLAEIKALDEEEKEKVFKAFTMAGLKTMESCKRKMTDDYDGDHMRICDVVRCSIVVETEEQLAAVLKALLDGQMKGKGVKVTVARLKNRFAEPMFTGIMDCLLNVLVEVEGQGGHVCEIQDIAMVYKAKGEHERALEEYEVALKLSKASSHPKNGEEGERTAITIGNMGAVYKAMKNYDKALELYKRSVEMMEKAGAEKATIHNTVGQIADTYRVAGRYSEAVEWGERSLAGKEAELGKNHPQTLVSVNNLALACKKAGDLDRAVELFERCLFYGAVK</sequence>
<evidence type="ECO:0000256" key="2">
    <source>
        <dbReference type="ARBA" id="ARBA00022803"/>
    </source>
</evidence>
<evidence type="ECO:0000256" key="3">
    <source>
        <dbReference type="PROSITE-ProRule" id="PRU00339"/>
    </source>
</evidence>
<proteinExistence type="predicted"/>
<gene>
    <name evidence="4" type="ORF">TeGR_g6376</name>
</gene>
<feature type="repeat" description="TPR" evidence="3">
    <location>
        <begin position="264"/>
        <end position="297"/>
    </location>
</feature>
<evidence type="ECO:0008006" key="6">
    <source>
        <dbReference type="Google" id="ProtNLM"/>
    </source>
</evidence>
<dbReference type="SMART" id="SM00028">
    <property type="entry name" value="TPR"/>
    <property type="match status" value="3"/>
</dbReference>
<keyword evidence="2 3" id="KW-0802">TPR repeat</keyword>
<dbReference type="PANTHER" id="PTHR45641:SF19">
    <property type="entry name" value="NEPHROCYSTIN-3"/>
    <property type="match status" value="1"/>
</dbReference>
<name>A0ABQ6MH97_9STRA</name>
<evidence type="ECO:0000313" key="4">
    <source>
        <dbReference type="EMBL" id="GMI26330.1"/>
    </source>
</evidence>
<dbReference type="PROSITE" id="PS50005">
    <property type="entry name" value="TPR"/>
    <property type="match status" value="2"/>
</dbReference>